<gene>
    <name evidence="2" type="ORF">BJY01DRAFT_255023</name>
</gene>
<evidence type="ECO:0000256" key="1">
    <source>
        <dbReference type="SAM" id="Phobius"/>
    </source>
</evidence>
<name>A0ABR4INP9_9EURO</name>
<evidence type="ECO:0000313" key="2">
    <source>
        <dbReference type="EMBL" id="KAL2829380.1"/>
    </source>
</evidence>
<keyword evidence="1" id="KW-0812">Transmembrane</keyword>
<reference evidence="2 3" key="1">
    <citation type="submission" date="2024-07" db="EMBL/GenBank/DDBJ databases">
        <title>Section-level genome sequencing and comparative genomics of Aspergillus sections Usti and Cavernicolus.</title>
        <authorList>
            <consortium name="Lawrence Berkeley National Laboratory"/>
            <person name="Nybo J.L."/>
            <person name="Vesth T.C."/>
            <person name="Theobald S."/>
            <person name="Frisvad J.C."/>
            <person name="Larsen T.O."/>
            <person name="Kjaerboelling I."/>
            <person name="Rothschild-Mancinelli K."/>
            <person name="Lyhne E.K."/>
            <person name="Kogle M.E."/>
            <person name="Barry K."/>
            <person name="Clum A."/>
            <person name="Na H."/>
            <person name="Ledsgaard L."/>
            <person name="Lin J."/>
            <person name="Lipzen A."/>
            <person name="Kuo A."/>
            <person name="Riley R."/>
            <person name="Mondo S."/>
            <person name="Labutti K."/>
            <person name="Haridas S."/>
            <person name="Pangalinan J."/>
            <person name="Salamov A.A."/>
            <person name="Simmons B.A."/>
            <person name="Magnuson J.K."/>
            <person name="Chen J."/>
            <person name="Drula E."/>
            <person name="Henrissat B."/>
            <person name="Wiebenga A."/>
            <person name="Lubbers R.J."/>
            <person name="Gomes A.C."/>
            <person name="Makela M.R."/>
            <person name="Stajich J."/>
            <person name="Grigoriev I.V."/>
            <person name="Mortensen U.H."/>
            <person name="De Vries R.P."/>
            <person name="Baker S.E."/>
            <person name="Andersen M.R."/>
        </authorList>
    </citation>
    <scope>NUCLEOTIDE SEQUENCE [LARGE SCALE GENOMIC DNA]</scope>
    <source>
        <strain evidence="2 3">CBS 123904</strain>
    </source>
</reference>
<dbReference type="InterPro" id="IPR053247">
    <property type="entry name" value="GPCR_GPR1/git3-like"/>
</dbReference>
<keyword evidence="3" id="KW-1185">Reference proteome</keyword>
<evidence type="ECO:0008006" key="4">
    <source>
        <dbReference type="Google" id="ProtNLM"/>
    </source>
</evidence>
<dbReference type="Proteomes" id="UP001610446">
    <property type="component" value="Unassembled WGS sequence"/>
</dbReference>
<dbReference type="EMBL" id="JBFXLU010000333">
    <property type="protein sequence ID" value="KAL2829380.1"/>
    <property type="molecule type" value="Genomic_DNA"/>
</dbReference>
<accession>A0ABR4INP9</accession>
<keyword evidence="1" id="KW-0472">Membrane</keyword>
<proteinExistence type="predicted"/>
<feature type="transmembrane region" description="Helical" evidence="1">
    <location>
        <begin position="58"/>
        <end position="80"/>
    </location>
</feature>
<feature type="transmembrane region" description="Helical" evidence="1">
    <location>
        <begin position="137"/>
        <end position="160"/>
    </location>
</feature>
<organism evidence="2 3">
    <name type="scientific">Aspergillus pseudoustus</name>
    <dbReference type="NCBI Taxonomy" id="1810923"/>
    <lineage>
        <taxon>Eukaryota</taxon>
        <taxon>Fungi</taxon>
        <taxon>Dikarya</taxon>
        <taxon>Ascomycota</taxon>
        <taxon>Pezizomycotina</taxon>
        <taxon>Eurotiomycetes</taxon>
        <taxon>Eurotiomycetidae</taxon>
        <taxon>Eurotiales</taxon>
        <taxon>Aspergillaceae</taxon>
        <taxon>Aspergillus</taxon>
        <taxon>Aspergillus subgen. Nidulantes</taxon>
    </lineage>
</organism>
<feature type="transmembrane region" description="Helical" evidence="1">
    <location>
        <begin position="89"/>
        <end position="107"/>
    </location>
</feature>
<feature type="transmembrane region" description="Helical" evidence="1">
    <location>
        <begin position="215"/>
        <end position="241"/>
    </location>
</feature>
<protein>
    <recommendedName>
        <fullName evidence="4">G-protein coupled receptors family 2 profile 2 domain-containing protein</fullName>
    </recommendedName>
</protein>
<feature type="transmembrane region" description="Helical" evidence="1">
    <location>
        <begin position="172"/>
        <end position="195"/>
    </location>
</feature>
<dbReference type="PANTHER" id="PTHR42058:SF1">
    <property type="entry name" value="G-PROTEIN COUPLED RECEPTORS FAMILY 2 PROFILE 2 DOMAIN-CONTAINING PROTEIN"/>
    <property type="match status" value="1"/>
</dbReference>
<feature type="transmembrane region" description="Helical" evidence="1">
    <location>
        <begin position="359"/>
        <end position="386"/>
    </location>
</feature>
<sequence length="461" mass="51171">MSTGITASCPPPFIAEASITDGGGYIGGRWCKEIATISCCFPCPIADWRYSDDFTLEMVPWIGVFGIVLLVIALLSFAVLPTSTTSRHYLTTSPIIGFTFMAVAFVIPSSPNISECRNEITPNDWLSENYCALSGSLLIYGVWVVVISCFFRSLFLYIHLCWEIELGPKFRYACLSITFLGAAALLVLVLLLSGLSYHVGKLCQINFHRSKESLWGPLLAVTSLSLVLQLLIMAHCIFHVVQQQPPRSAVRSWIWRGHRQSAESGGLPPPGFSRTLTKAQALRRIVRILQMQWRAVVIAALIVFHAALMAHALLSAGDATTYSLDEVMPWVVCLLDAEGDKDQCLHIASRFGPGKELTMAAWTLLSLSGFWAFVCIMRISMAVAWVEYVKEKWQAWTCVSHRRSRSAQDRSGSNIAGPMAEEYNPLGSVAHASWQEDKKKLDVPQTMHISESYSASWPLRD</sequence>
<keyword evidence="1" id="KW-1133">Transmembrane helix</keyword>
<comment type="caution">
    <text evidence="2">The sequence shown here is derived from an EMBL/GenBank/DDBJ whole genome shotgun (WGS) entry which is preliminary data.</text>
</comment>
<feature type="transmembrane region" description="Helical" evidence="1">
    <location>
        <begin position="293"/>
        <end position="314"/>
    </location>
</feature>
<dbReference type="PANTHER" id="PTHR42058">
    <property type="entry name" value="G_PROTEIN_RECEP_F2_4 DOMAIN-CONTAINING PROTEIN"/>
    <property type="match status" value="1"/>
</dbReference>
<evidence type="ECO:0000313" key="3">
    <source>
        <dbReference type="Proteomes" id="UP001610446"/>
    </source>
</evidence>